<dbReference type="InterPro" id="IPR027267">
    <property type="entry name" value="AH/BAR_dom_sf"/>
</dbReference>
<reference evidence="2" key="1">
    <citation type="submission" date="2019-04" db="EMBL/GenBank/DDBJ databases">
        <title>Genome assembly of Zosterops borbonicus 15179.</title>
        <authorList>
            <person name="Leroy T."/>
            <person name="Anselmetti Y."/>
            <person name="Tilak M.-K."/>
            <person name="Nabholz B."/>
        </authorList>
    </citation>
    <scope>NUCLEOTIDE SEQUENCE</scope>
    <source>
        <strain evidence="2">HGM_15179</strain>
        <tissue evidence="2">Muscle</tissue>
    </source>
</reference>
<keyword evidence="3" id="KW-1185">Reference proteome</keyword>
<proteinExistence type="predicted"/>
<dbReference type="GO" id="GO:0051966">
    <property type="term" value="P:regulation of synaptic transmission, glutamatergic"/>
    <property type="evidence" value="ECO:0007669"/>
    <property type="project" value="TreeGrafter"/>
</dbReference>
<dbReference type="Pfam" id="PF16746">
    <property type="entry name" value="BAR_3"/>
    <property type="match status" value="1"/>
</dbReference>
<dbReference type="InterPro" id="IPR047234">
    <property type="entry name" value="GRAF_fam"/>
</dbReference>
<gene>
    <name evidence="2" type="ORF">HGM15179_022247</name>
</gene>
<dbReference type="GO" id="GO:0015629">
    <property type="term" value="C:actin cytoskeleton"/>
    <property type="evidence" value="ECO:0007669"/>
    <property type="project" value="TreeGrafter"/>
</dbReference>
<dbReference type="EMBL" id="SWJQ01009488">
    <property type="protein sequence ID" value="TRZ04860.1"/>
    <property type="molecule type" value="Genomic_DNA"/>
</dbReference>
<dbReference type="Gene3D" id="1.20.1270.60">
    <property type="entry name" value="Arfaptin homology (AH) domain/BAR domain"/>
    <property type="match status" value="1"/>
</dbReference>
<name>A0A8K1D2X1_9PASS</name>
<dbReference type="GO" id="GO:0030100">
    <property type="term" value="P:regulation of endocytosis"/>
    <property type="evidence" value="ECO:0007669"/>
    <property type="project" value="TreeGrafter"/>
</dbReference>
<comment type="caution">
    <text evidence="2">The sequence shown here is derived from an EMBL/GenBank/DDBJ whole genome shotgun (WGS) entry which is preliminary data.</text>
</comment>
<dbReference type="OrthoDB" id="3183924at2759"/>
<accession>A0A8K1D2X1</accession>
<dbReference type="GO" id="GO:0005096">
    <property type="term" value="F:GTPase activator activity"/>
    <property type="evidence" value="ECO:0007669"/>
    <property type="project" value="InterPro"/>
</dbReference>
<dbReference type="PANTHER" id="PTHR12552">
    <property type="entry name" value="OLIGOPHRENIN 1"/>
    <property type="match status" value="1"/>
</dbReference>
<dbReference type="SUPFAM" id="SSF103657">
    <property type="entry name" value="BAR/IMD domain-like"/>
    <property type="match status" value="1"/>
</dbReference>
<sequence>MRGDLLFSGWIDQNLGIQNCTKYLRVDACSYLENANNLFCFNLFHLQERKKKFEKDGEKFYSMLDRHLHLSSKKKESQLQEADLQVDKERHNFFESSLEYVYQIQEVQESKKFSIVEPVGASFSLSLIG</sequence>
<dbReference type="GO" id="GO:0043195">
    <property type="term" value="C:terminal bouton"/>
    <property type="evidence" value="ECO:0007669"/>
    <property type="project" value="TreeGrafter"/>
</dbReference>
<dbReference type="GO" id="GO:0048488">
    <property type="term" value="P:synaptic vesicle endocytosis"/>
    <property type="evidence" value="ECO:0007669"/>
    <property type="project" value="TreeGrafter"/>
</dbReference>
<evidence type="ECO:0000313" key="3">
    <source>
        <dbReference type="Proteomes" id="UP000796761"/>
    </source>
</evidence>
<feature type="domain" description="BAR" evidence="1">
    <location>
        <begin position="42"/>
        <end position="119"/>
    </location>
</feature>
<dbReference type="GO" id="GO:0043197">
    <property type="term" value="C:dendritic spine"/>
    <property type="evidence" value="ECO:0007669"/>
    <property type="project" value="TreeGrafter"/>
</dbReference>
<dbReference type="GO" id="GO:0030036">
    <property type="term" value="P:actin cytoskeleton organization"/>
    <property type="evidence" value="ECO:0007669"/>
    <property type="project" value="TreeGrafter"/>
</dbReference>
<dbReference type="InterPro" id="IPR004148">
    <property type="entry name" value="BAR_dom"/>
</dbReference>
<dbReference type="AlphaFoldDB" id="A0A8K1D2X1"/>
<dbReference type="Proteomes" id="UP000796761">
    <property type="component" value="Unassembled WGS sequence"/>
</dbReference>
<evidence type="ECO:0000313" key="2">
    <source>
        <dbReference type="EMBL" id="TRZ04860.1"/>
    </source>
</evidence>
<protein>
    <recommendedName>
        <fullName evidence="1">BAR domain-containing protein</fullName>
    </recommendedName>
</protein>
<organism evidence="2 3">
    <name type="scientific">Zosterops borbonicus</name>
    <dbReference type="NCBI Taxonomy" id="364589"/>
    <lineage>
        <taxon>Eukaryota</taxon>
        <taxon>Metazoa</taxon>
        <taxon>Chordata</taxon>
        <taxon>Craniata</taxon>
        <taxon>Vertebrata</taxon>
        <taxon>Euteleostomi</taxon>
        <taxon>Archelosauria</taxon>
        <taxon>Archosauria</taxon>
        <taxon>Dinosauria</taxon>
        <taxon>Saurischia</taxon>
        <taxon>Theropoda</taxon>
        <taxon>Coelurosauria</taxon>
        <taxon>Aves</taxon>
        <taxon>Neognathae</taxon>
        <taxon>Neoaves</taxon>
        <taxon>Telluraves</taxon>
        <taxon>Australaves</taxon>
        <taxon>Passeriformes</taxon>
        <taxon>Sylvioidea</taxon>
        <taxon>Zosteropidae</taxon>
        <taxon>Zosterops</taxon>
    </lineage>
</organism>
<evidence type="ECO:0000259" key="1">
    <source>
        <dbReference type="Pfam" id="PF16746"/>
    </source>
</evidence>
<dbReference type="GO" id="GO:0005737">
    <property type="term" value="C:cytoplasm"/>
    <property type="evidence" value="ECO:0007669"/>
    <property type="project" value="InterPro"/>
</dbReference>
<dbReference type="GO" id="GO:1901799">
    <property type="term" value="P:negative regulation of proteasomal protein catabolic process"/>
    <property type="evidence" value="ECO:0007669"/>
    <property type="project" value="TreeGrafter"/>
</dbReference>
<dbReference type="PANTHER" id="PTHR12552:SF2">
    <property type="entry name" value="OLIGOPHRENIN-1"/>
    <property type="match status" value="1"/>
</dbReference>